<dbReference type="InterPro" id="IPR050448">
    <property type="entry name" value="OpgB/LTA_synthase_biosynth"/>
</dbReference>
<feature type="transmembrane region" description="Helical" evidence="6">
    <location>
        <begin position="56"/>
        <end position="75"/>
    </location>
</feature>
<keyword evidence="3 6" id="KW-0812">Transmembrane</keyword>
<evidence type="ECO:0000313" key="8">
    <source>
        <dbReference type="EMBL" id="MFD2871501.1"/>
    </source>
</evidence>
<organism evidence="8 9">
    <name type="scientific">Mucilaginibacter ximonensis</name>
    <dbReference type="NCBI Taxonomy" id="538021"/>
    <lineage>
        <taxon>Bacteria</taxon>
        <taxon>Pseudomonadati</taxon>
        <taxon>Bacteroidota</taxon>
        <taxon>Sphingobacteriia</taxon>
        <taxon>Sphingobacteriales</taxon>
        <taxon>Sphingobacteriaceae</taxon>
        <taxon>Mucilaginibacter</taxon>
    </lineage>
</organism>
<feature type="transmembrane region" description="Helical" evidence="6">
    <location>
        <begin position="138"/>
        <end position="160"/>
    </location>
</feature>
<name>A0ABW5Y9P7_9SPHI</name>
<gene>
    <name evidence="8" type="ORF">ACFS5N_03405</name>
</gene>
<comment type="subcellular location">
    <subcellularLocation>
        <location evidence="1">Cell membrane</location>
        <topology evidence="1">Multi-pass membrane protein</topology>
    </subcellularLocation>
</comment>
<keyword evidence="8" id="KW-0808">Transferase</keyword>
<dbReference type="CDD" id="cd16015">
    <property type="entry name" value="LTA_synthase"/>
    <property type="match status" value="1"/>
</dbReference>
<protein>
    <submittedName>
        <fullName evidence="8">LTA synthase family protein</fullName>
        <ecNumber evidence="8">2.7.8.-</ecNumber>
    </submittedName>
</protein>
<reference evidence="9" key="1">
    <citation type="journal article" date="2019" name="Int. J. Syst. Evol. Microbiol.">
        <title>The Global Catalogue of Microorganisms (GCM) 10K type strain sequencing project: providing services to taxonomists for standard genome sequencing and annotation.</title>
        <authorList>
            <consortium name="The Broad Institute Genomics Platform"/>
            <consortium name="The Broad Institute Genome Sequencing Center for Infectious Disease"/>
            <person name="Wu L."/>
            <person name="Ma J."/>
        </authorList>
    </citation>
    <scope>NUCLEOTIDE SEQUENCE [LARGE SCALE GENOMIC DNA]</scope>
    <source>
        <strain evidence="9">KCTC 22437</strain>
    </source>
</reference>
<comment type="caution">
    <text evidence="8">The sequence shown here is derived from an EMBL/GenBank/DDBJ whole genome shotgun (WGS) entry which is preliminary data.</text>
</comment>
<dbReference type="SUPFAM" id="SSF53649">
    <property type="entry name" value="Alkaline phosphatase-like"/>
    <property type="match status" value="1"/>
</dbReference>
<dbReference type="Gene3D" id="3.40.720.10">
    <property type="entry name" value="Alkaline Phosphatase, subunit A"/>
    <property type="match status" value="1"/>
</dbReference>
<dbReference type="Gene3D" id="3.30.1120.80">
    <property type="match status" value="1"/>
</dbReference>
<feature type="domain" description="Sulfatase N-terminal" evidence="7">
    <location>
        <begin position="269"/>
        <end position="542"/>
    </location>
</feature>
<accession>A0ABW5Y9P7</accession>
<evidence type="ECO:0000256" key="3">
    <source>
        <dbReference type="ARBA" id="ARBA00022692"/>
    </source>
</evidence>
<evidence type="ECO:0000256" key="4">
    <source>
        <dbReference type="ARBA" id="ARBA00022989"/>
    </source>
</evidence>
<feature type="transmembrane region" description="Helical" evidence="6">
    <location>
        <begin position="12"/>
        <end position="32"/>
    </location>
</feature>
<dbReference type="RefSeq" id="WP_377182247.1">
    <property type="nucleotide sequence ID" value="NZ_JBHUPD010000001.1"/>
</dbReference>
<dbReference type="InterPro" id="IPR017850">
    <property type="entry name" value="Alkaline_phosphatase_core_sf"/>
</dbReference>
<evidence type="ECO:0000256" key="5">
    <source>
        <dbReference type="ARBA" id="ARBA00023136"/>
    </source>
</evidence>
<keyword evidence="4 6" id="KW-1133">Transmembrane helix</keyword>
<evidence type="ECO:0000256" key="1">
    <source>
        <dbReference type="ARBA" id="ARBA00004651"/>
    </source>
</evidence>
<evidence type="ECO:0000256" key="6">
    <source>
        <dbReference type="SAM" id="Phobius"/>
    </source>
</evidence>
<dbReference type="PANTHER" id="PTHR47371">
    <property type="entry name" value="LIPOTEICHOIC ACID SYNTHASE"/>
    <property type="match status" value="1"/>
</dbReference>
<feature type="transmembrane region" description="Helical" evidence="6">
    <location>
        <begin position="175"/>
        <end position="193"/>
    </location>
</feature>
<dbReference type="PANTHER" id="PTHR47371:SF3">
    <property type="entry name" value="PHOSPHOGLYCEROL TRANSFERASE I"/>
    <property type="match status" value="1"/>
</dbReference>
<dbReference type="Proteomes" id="UP001597557">
    <property type="component" value="Unassembled WGS sequence"/>
</dbReference>
<dbReference type="GO" id="GO:0016740">
    <property type="term" value="F:transferase activity"/>
    <property type="evidence" value="ECO:0007669"/>
    <property type="project" value="UniProtKB-KW"/>
</dbReference>
<keyword evidence="9" id="KW-1185">Reference proteome</keyword>
<feature type="transmembrane region" description="Helical" evidence="6">
    <location>
        <begin position="87"/>
        <end position="108"/>
    </location>
</feature>
<dbReference type="InterPro" id="IPR012160">
    <property type="entry name" value="LtaS-like"/>
</dbReference>
<keyword evidence="2" id="KW-1003">Cell membrane</keyword>
<proteinExistence type="predicted"/>
<dbReference type="PIRSF" id="PIRSF005091">
    <property type="entry name" value="Mmb_sulf_HI1246"/>
    <property type="match status" value="1"/>
</dbReference>
<dbReference type="EC" id="2.7.8.-" evidence="8"/>
<evidence type="ECO:0000256" key="2">
    <source>
        <dbReference type="ARBA" id="ARBA00022475"/>
    </source>
</evidence>
<dbReference type="InterPro" id="IPR000917">
    <property type="entry name" value="Sulfatase_N"/>
</dbReference>
<sequence>MLRSLFSFVRFYIFWLLFFALTRVVFEVYFHAKLHGANFVEILKTFLYGIRMDASATAYMAILPLLIFIINWFIGGKNHIKPIWLKVYTWFCVFCISLIAVVDLGIFAEWGAKVNFRAFDTLYNSPAESMSSTASSPIALNLTIMAGLFIAGVVLSLYLLDHNFKKPAEPIRNKVIWSVVLVGVNFLILRGTLSPDPISQRAGYFSDNQLLDLSAQNTEWNLFNNVFENLRKPYNPYMYLPADEAKRLVTEAYKTTKDTTVRILNTDKPNIVIIQLESFTADLIESLGGEKGDAPNFEKFIQEGVLFNNIYSAGDRTDKGIIAILSGFPSQAIRTIVIDTTKQRKLPSLMTEFKNAGYTTSYFYGGDAGYMNFDTYMNDHHVDHIIDRHTMRPGEVGSTWGAFDNVLFDKHIAFVKKQTKPFFSLLQTSTNHEPFVLPVKSHFPGKDVANQFRSTAWFTDSCLNAYFEQAKKQPWYKNTLYILVADHGHRLPKSTAQAYDPQKYHIPLLFFGDVIKPEFRGKAINHLGNQIDIAATILGQLNMPAQKFEWSKNILNPYAPAFTFFDWDNGFGYITPEQGVSYDNQGRRRIYVKNPKAGEAVTEKTLLTGKAFMQQIFTEYLRY</sequence>
<keyword evidence="5 6" id="KW-0472">Membrane</keyword>
<evidence type="ECO:0000259" key="7">
    <source>
        <dbReference type="Pfam" id="PF00884"/>
    </source>
</evidence>
<evidence type="ECO:0000313" key="9">
    <source>
        <dbReference type="Proteomes" id="UP001597557"/>
    </source>
</evidence>
<dbReference type="Pfam" id="PF00884">
    <property type="entry name" value="Sulfatase"/>
    <property type="match status" value="1"/>
</dbReference>
<dbReference type="EMBL" id="JBHUPD010000001">
    <property type="protein sequence ID" value="MFD2871501.1"/>
    <property type="molecule type" value="Genomic_DNA"/>
</dbReference>